<dbReference type="Proteomes" id="UP000008037">
    <property type="component" value="Chromosome"/>
</dbReference>
<reference evidence="2 3" key="1">
    <citation type="journal article" date="2012" name="Environ. Microbiol.">
        <title>The genome of the ammonia-oxidizing Candidatus Nitrososphaera gargensis: insights into metabolic versatility and environmental adaptations.</title>
        <authorList>
            <person name="Spang A."/>
            <person name="Poehlein A."/>
            <person name="Offre P."/>
            <person name="Zumbragel S."/>
            <person name="Haider S."/>
            <person name="Rychlik N."/>
            <person name="Nowka B."/>
            <person name="Schmeisser C."/>
            <person name="Lebedeva E.V."/>
            <person name="Rattei T."/>
            <person name="Bohm C."/>
            <person name="Schmid M."/>
            <person name="Galushko A."/>
            <person name="Hatzenpichler R."/>
            <person name="Weinmaier T."/>
            <person name="Daniel R."/>
            <person name="Schleper C."/>
            <person name="Spieck E."/>
            <person name="Streit W."/>
            <person name="Wagner M."/>
        </authorList>
    </citation>
    <scope>NUCLEOTIDE SEQUENCE [LARGE SCALE GENOMIC DNA]</scope>
    <source>
        <strain evidence="3">Ga9.2</strain>
    </source>
</reference>
<feature type="compositionally biased region" description="Basic and acidic residues" evidence="1">
    <location>
        <begin position="35"/>
        <end position="49"/>
    </location>
</feature>
<keyword evidence="3" id="KW-1185">Reference proteome</keyword>
<dbReference type="InParanoid" id="K0IKF5"/>
<evidence type="ECO:0000313" key="3">
    <source>
        <dbReference type="Proteomes" id="UP000008037"/>
    </source>
</evidence>
<organism evidence="2 3">
    <name type="scientific">Nitrososphaera gargensis (strain Ga9.2)</name>
    <dbReference type="NCBI Taxonomy" id="1237085"/>
    <lineage>
        <taxon>Archaea</taxon>
        <taxon>Nitrososphaerota</taxon>
        <taxon>Nitrososphaeria</taxon>
        <taxon>Nitrososphaerales</taxon>
        <taxon>Nitrososphaeraceae</taxon>
        <taxon>Nitrososphaera</taxon>
    </lineage>
</organism>
<accession>K0IKF5</accession>
<protein>
    <submittedName>
        <fullName evidence="2">Uncharacterized protein</fullName>
    </submittedName>
</protein>
<sequence>MKGKAAGRSAKGSAARRTGKSSRTRMKDRQRHVKNREILETRKTSIGDI</sequence>
<feature type="compositionally biased region" description="Low complexity" evidence="1">
    <location>
        <begin position="1"/>
        <end position="16"/>
    </location>
</feature>
<gene>
    <name evidence="2" type="ordered locus">Ngar_c28080</name>
</gene>
<evidence type="ECO:0000256" key="1">
    <source>
        <dbReference type="SAM" id="MobiDB-lite"/>
    </source>
</evidence>
<feature type="compositionally biased region" description="Basic residues" evidence="1">
    <location>
        <begin position="17"/>
        <end position="34"/>
    </location>
</feature>
<feature type="region of interest" description="Disordered" evidence="1">
    <location>
        <begin position="1"/>
        <end position="49"/>
    </location>
</feature>
<dbReference type="AlphaFoldDB" id="K0IKF5"/>
<dbReference type="BioCyc" id="CNIT1237085:G1324-2808-MONOMER"/>
<evidence type="ECO:0000313" key="2">
    <source>
        <dbReference type="EMBL" id="AFU59728.1"/>
    </source>
</evidence>
<proteinExistence type="predicted"/>
<name>K0IKF5_NITGG</name>
<dbReference type="HOGENOM" id="CLU_3130975_0_0_2"/>
<dbReference type="KEGG" id="nga:Ngar_c28080"/>
<dbReference type="EMBL" id="CP002408">
    <property type="protein sequence ID" value="AFU59728.1"/>
    <property type="molecule type" value="Genomic_DNA"/>
</dbReference>